<accession>G7Y7Z9</accession>
<proteinExistence type="predicted"/>
<dbReference type="AlphaFoldDB" id="G7Y7Z9"/>
<keyword evidence="2" id="KW-1185">Reference proteome</keyword>
<reference evidence="1" key="1">
    <citation type="journal article" date="2011" name="Genome Biol.">
        <title>The draft genome of the carcinogenic human liver fluke Clonorchis sinensis.</title>
        <authorList>
            <person name="Wang X."/>
            <person name="Chen W."/>
            <person name="Huang Y."/>
            <person name="Sun J."/>
            <person name="Men J."/>
            <person name="Liu H."/>
            <person name="Luo F."/>
            <person name="Guo L."/>
            <person name="Lv X."/>
            <person name="Deng C."/>
            <person name="Zhou C."/>
            <person name="Fan Y."/>
            <person name="Li X."/>
            <person name="Huang L."/>
            <person name="Hu Y."/>
            <person name="Liang C."/>
            <person name="Hu X."/>
            <person name="Xu J."/>
            <person name="Yu X."/>
        </authorList>
    </citation>
    <scope>NUCLEOTIDE SEQUENCE [LARGE SCALE GENOMIC DNA]</scope>
    <source>
        <strain evidence="1">Henan</strain>
    </source>
</reference>
<reference key="2">
    <citation type="submission" date="2011-10" db="EMBL/GenBank/DDBJ databases">
        <title>The genome and transcriptome sequence of Clonorchis sinensis provide insights into the carcinogenic liver fluke.</title>
        <authorList>
            <person name="Wang X."/>
            <person name="Huang Y."/>
            <person name="Chen W."/>
            <person name="Liu H."/>
            <person name="Guo L."/>
            <person name="Chen Y."/>
            <person name="Luo F."/>
            <person name="Zhou W."/>
            <person name="Sun J."/>
            <person name="Mao Q."/>
            <person name="Liang P."/>
            <person name="Zhou C."/>
            <person name="Tian Y."/>
            <person name="Men J."/>
            <person name="Lv X."/>
            <person name="Huang L."/>
            <person name="Zhou J."/>
            <person name="Hu Y."/>
            <person name="Li R."/>
            <person name="Zhang F."/>
            <person name="Lei H."/>
            <person name="Li X."/>
            <person name="Hu X."/>
            <person name="Liang C."/>
            <person name="Xu J."/>
            <person name="Wu Z."/>
            <person name="Yu X."/>
        </authorList>
    </citation>
    <scope>NUCLEOTIDE SEQUENCE</scope>
    <source>
        <strain>Henan</strain>
    </source>
</reference>
<sequence>MASLTPSETSFVPQTSLTCWSRRKFKDGDEILSRFLPDLCASTSEKVTVLTKWDHSTAVSIFKKSGRNEHGDRGEVGQMLRAHKVERRAAALTVFERSSDGSLTDKMNAQISKVRSTSDNSHHLRHQGNISLSHKGGEYQITLLAVLLYGFRTWPLRTPYMEHLQVIDHGPLTPLARIALNQQIRNEIIK</sequence>
<dbReference type="Proteomes" id="UP000008909">
    <property type="component" value="Unassembled WGS sequence"/>
</dbReference>
<protein>
    <submittedName>
        <fullName evidence="1">Uncharacterized protein</fullName>
    </submittedName>
</protein>
<organism evidence="1 2">
    <name type="scientific">Clonorchis sinensis</name>
    <name type="common">Chinese liver fluke</name>
    <dbReference type="NCBI Taxonomy" id="79923"/>
    <lineage>
        <taxon>Eukaryota</taxon>
        <taxon>Metazoa</taxon>
        <taxon>Spiralia</taxon>
        <taxon>Lophotrochozoa</taxon>
        <taxon>Platyhelminthes</taxon>
        <taxon>Trematoda</taxon>
        <taxon>Digenea</taxon>
        <taxon>Opisthorchiida</taxon>
        <taxon>Opisthorchiata</taxon>
        <taxon>Opisthorchiidae</taxon>
        <taxon>Clonorchis</taxon>
    </lineage>
</organism>
<evidence type="ECO:0000313" key="2">
    <source>
        <dbReference type="Proteomes" id="UP000008909"/>
    </source>
</evidence>
<dbReference type="EMBL" id="DF142929">
    <property type="protein sequence ID" value="GAA49084.1"/>
    <property type="molecule type" value="Genomic_DNA"/>
</dbReference>
<gene>
    <name evidence="1" type="ORF">CLF_102462</name>
</gene>
<name>G7Y7Z9_CLOSI</name>
<evidence type="ECO:0000313" key="1">
    <source>
        <dbReference type="EMBL" id="GAA49084.1"/>
    </source>
</evidence>